<dbReference type="PATRIC" id="fig|1609559.3.peg.1048"/>
<dbReference type="OrthoDB" id="24644at2157"/>
<dbReference type="KEGG" id="pyc:TQ32_05045"/>
<dbReference type="GeneID" id="28491178"/>
<dbReference type="Proteomes" id="UP000070587">
    <property type="component" value="Chromosome"/>
</dbReference>
<evidence type="ECO:0000259" key="4">
    <source>
        <dbReference type="PROSITE" id="PS50893"/>
    </source>
</evidence>
<evidence type="ECO:0000313" key="5">
    <source>
        <dbReference type="EMBL" id="AMM53917.1"/>
    </source>
</evidence>
<dbReference type="InterPro" id="IPR027417">
    <property type="entry name" value="P-loop_NTPase"/>
</dbReference>
<gene>
    <name evidence="5" type="ORF">TQ32_05045</name>
</gene>
<protein>
    <submittedName>
        <fullName evidence="5">Iron ABC transporter ATP-binding protein</fullName>
    </submittedName>
</protein>
<reference evidence="5 6" key="2">
    <citation type="journal article" date="2016" name="Int. J. Syst. Evol. Microbiol.">
        <title>Pyrococcus kukulkanii sp. nov., a hyperthermophilic, piezophilic archaeon isolated from a deep-sea hydrothermal vent.</title>
        <authorList>
            <person name="Callac N."/>
            <person name="Oger P."/>
            <person name="Lesongeur F."/>
            <person name="Rattray J.E."/>
            <person name="Vannier P."/>
            <person name="Michoud G."/>
            <person name="Beauverger M."/>
            <person name="Gayet N."/>
            <person name="Rouxel O."/>
            <person name="Jebbar M."/>
            <person name="Godfroy A."/>
        </authorList>
    </citation>
    <scope>NUCLEOTIDE SEQUENCE [LARGE SCALE GENOMIC DNA]</scope>
    <source>
        <strain evidence="5 6">NCB100</strain>
    </source>
</reference>
<dbReference type="SMART" id="SM00382">
    <property type="entry name" value="AAA"/>
    <property type="match status" value="1"/>
</dbReference>
<evidence type="ECO:0000256" key="3">
    <source>
        <dbReference type="ARBA" id="ARBA00022840"/>
    </source>
</evidence>
<dbReference type="PANTHER" id="PTHR42734:SF20">
    <property type="entry name" value="ABC-TYPE IRON(III)-SIDEROPHORE TRANSPORT SYSTEM, ATPASE COMPONENT"/>
    <property type="match status" value="1"/>
</dbReference>
<keyword evidence="3 5" id="KW-0067">ATP-binding</keyword>
<dbReference type="SUPFAM" id="SSF52540">
    <property type="entry name" value="P-loop containing nucleoside triphosphate hydrolases"/>
    <property type="match status" value="1"/>
</dbReference>
<evidence type="ECO:0000256" key="1">
    <source>
        <dbReference type="ARBA" id="ARBA00022448"/>
    </source>
</evidence>
<dbReference type="FunFam" id="3.40.50.300:FF:000134">
    <property type="entry name" value="Iron-enterobactin ABC transporter ATP-binding protein"/>
    <property type="match status" value="1"/>
</dbReference>
<sequence length="249" mass="28098">MKALVLEDVSFSYNGRSILKGVSFDVEKGEFLVILGPNGAGKSTLLRCILGMLKCSGSIDIMGRNLKTLRRDELARLISYVPQRVEPNFLRVFDFVLLGRKPYMSLRPSNEDIKLVINVLETVGIEKLAERPTKMLSGGELQKVAIARALAQETPILVLDEPTNNLDPKSQIEIMRLLRELSLAGKTVIAVMHDVNLALRFGERFIFMKKGEILGDYRKNTIRKEVFEKTFDAKVELIETKHGPLCYFL</sequence>
<organism evidence="5 6">
    <name type="scientific">Pyrococcus kukulkanii</name>
    <dbReference type="NCBI Taxonomy" id="1609559"/>
    <lineage>
        <taxon>Archaea</taxon>
        <taxon>Methanobacteriati</taxon>
        <taxon>Methanobacteriota</taxon>
        <taxon>Thermococci</taxon>
        <taxon>Thermococcales</taxon>
        <taxon>Thermococcaceae</taxon>
        <taxon>Pyrococcus</taxon>
    </lineage>
</organism>
<name>A0A127B9N4_9EURY</name>
<keyword evidence="1" id="KW-0813">Transport</keyword>
<dbReference type="InterPro" id="IPR050153">
    <property type="entry name" value="Metal_Ion_Import_ABC"/>
</dbReference>
<dbReference type="InterPro" id="IPR003439">
    <property type="entry name" value="ABC_transporter-like_ATP-bd"/>
</dbReference>
<dbReference type="STRING" id="1609559.TQ32_05045"/>
<feature type="domain" description="ABC transporter" evidence="4">
    <location>
        <begin position="4"/>
        <end position="235"/>
    </location>
</feature>
<dbReference type="GO" id="GO:0005524">
    <property type="term" value="F:ATP binding"/>
    <property type="evidence" value="ECO:0007669"/>
    <property type="project" value="UniProtKB-KW"/>
</dbReference>
<accession>A0A127B9N4</accession>
<evidence type="ECO:0000256" key="2">
    <source>
        <dbReference type="ARBA" id="ARBA00022741"/>
    </source>
</evidence>
<dbReference type="InterPro" id="IPR003593">
    <property type="entry name" value="AAA+_ATPase"/>
</dbReference>
<dbReference type="AlphaFoldDB" id="A0A127B9N4"/>
<dbReference type="CDD" id="cd03214">
    <property type="entry name" value="ABC_Iron-Siderophores_B12_Hemin"/>
    <property type="match status" value="1"/>
</dbReference>
<proteinExistence type="predicted"/>
<dbReference type="GO" id="GO:0016887">
    <property type="term" value="F:ATP hydrolysis activity"/>
    <property type="evidence" value="ECO:0007669"/>
    <property type="project" value="InterPro"/>
</dbReference>
<dbReference type="PROSITE" id="PS50893">
    <property type="entry name" value="ABC_TRANSPORTER_2"/>
    <property type="match status" value="1"/>
</dbReference>
<reference evidence="6" key="1">
    <citation type="submission" date="2015-02" db="EMBL/GenBank/DDBJ databases">
        <title>Pyrococcus kukulkanii sp. nov., a novel hyperthermophilic archaeon isolated from a deep-sea hydrothermal vent at the Guaymas Basin.</title>
        <authorList>
            <person name="Oger P.M."/>
            <person name="Callac N."/>
            <person name="Jebbar M."/>
            <person name="Godfroy A."/>
        </authorList>
    </citation>
    <scope>NUCLEOTIDE SEQUENCE [LARGE SCALE GENOMIC DNA]</scope>
    <source>
        <strain evidence="6">NCB100</strain>
    </source>
</reference>
<evidence type="ECO:0000313" key="6">
    <source>
        <dbReference type="Proteomes" id="UP000070587"/>
    </source>
</evidence>
<dbReference type="InterPro" id="IPR017871">
    <property type="entry name" value="ABC_transporter-like_CS"/>
</dbReference>
<dbReference type="RefSeq" id="WP_068321830.1">
    <property type="nucleotide sequence ID" value="NZ_CP010835.1"/>
</dbReference>
<dbReference type="EMBL" id="CP010835">
    <property type="protein sequence ID" value="AMM53917.1"/>
    <property type="molecule type" value="Genomic_DNA"/>
</dbReference>
<dbReference type="Pfam" id="PF00005">
    <property type="entry name" value="ABC_tran"/>
    <property type="match status" value="1"/>
</dbReference>
<dbReference type="PANTHER" id="PTHR42734">
    <property type="entry name" value="METAL TRANSPORT SYSTEM ATP-BINDING PROTEIN TM_0124-RELATED"/>
    <property type="match status" value="1"/>
</dbReference>
<dbReference type="PROSITE" id="PS00211">
    <property type="entry name" value="ABC_TRANSPORTER_1"/>
    <property type="match status" value="1"/>
</dbReference>
<keyword evidence="2" id="KW-0547">Nucleotide-binding</keyword>
<dbReference type="Gene3D" id="3.40.50.300">
    <property type="entry name" value="P-loop containing nucleotide triphosphate hydrolases"/>
    <property type="match status" value="1"/>
</dbReference>